<dbReference type="PANTHER" id="PTHR22572">
    <property type="entry name" value="SUGAR-1-PHOSPHATE GUANYL TRANSFERASE"/>
    <property type="match status" value="1"/>
</dbReference>
<evidence type="ECO:0000313" key="5">
    <source>
        <dbReference type="Proteomes" id="UP000594262"/>
    </source>
</evidence>
<evidence type="ECO:0000259" key="3">
    <source>
        <dbReference type="Pfam" id="PF25087"/>
    </source>
</evidence>
<dbReference type="InterPro" id="IPR050486">
    <property type="entry name" value="Mannose-1P_guanyltransferase"/>
</dbReference>
<protein>
    <submittedName>
        <fullName evidence="4">Uncharacterized protein</fullName>
    </submittedName>
</protein>
<name>A0A7M5UPP7_9CNID</name>
<sequence>MVDDKSTGKVKAVILVAGPQKGTRFRPLSLEVPKPLFPVAGKPLLEHHISSCCKLPDLEEIIILGFYQSNDTILRFIDDMKRQYKTSIRYLQEYQPLGTAGGLYHFRDQIVTANTKAIVVIHADIFCVLPLTKMMEMFSSKNENNAGSHIVLGTQVHQTSSNHSEHGNIVLDNNTFEVNHYVEKPESFVSAIINCGTYVFHPSVVESLGEVYRNTRDDGEQTSNRELLFFGKHLFTKMAGRGKLFCHLLKESFWGSMKSAGSAIYANRRYLDSYKTNDGQQLVQNEPGKPEIVGDVFIHPTATVHPTAKLGPNVSIGSNCVIGPGARVKESIILDGADLRENCCVLYSIIGWRCLVGAWSRIEGTPHEPNPNFAHALVTNESLFHADGHLIPSVTVLGCNVIIPREVIVLNCIVLPHKELSGSYKNQIIL</sequence>
<dbReference type="RefSeq" id="XP_066916278.1">
    <property type="nucleotide sequence ID" value="XM_067060177.1"/>
</dbReference>
<accession>A0A7M5UPP7</accession>
<dbReference type="SUPFAM" id="SSF53448">
    <property type="entry name" value="Nucleotide-diphospho-sugar transferases"/>
    <property type="match status" value="1"/>
</dbReference>
<dbReference type="InterPro" id="IPR005835">
    <property type="entry name" value="NTP_transferase_dom"/>
</dbReference>
<dbReference type="Proteomes" id="UP000594262">
    <property type="component" value="Unplaced"/>
</dbReference>
<evidence type="ECO:0000259" key="2">
    <source>
        <dbReference type="Pfam" id="PF00483"/>
    </source>
</evidence>
<dbReference type="InterPro" id="IPR029044">
    <property type="entry name" value="Nucleotide-diphossugar_trans"/>
</dbReference>
<keyword evidence="5" id="KW-1185">Reference proteome</keyword>
<dbReference type="Pfam" id="PF25087">
    <property type="entry name" value="GMPPB_C"/>
    <property type="match status" value="1"/>
</dbReference>
<proteinExistence type="inferred from homology"/>
<feature type="domain" description="Mannose-1-phosphate guanyltransferase C-terminal" evidence="3">
    <location>
        <begin position="292"/>
        <end position="429"/>
    </location>
</feature>
<evidence type="ECO:0000313" key="4">
    <source>
        <dbReference type="EnsemblMetazoa" id="CLYHEMP002211.1"/>
    </source>
</evidence>
<feature type="domain" description="Nucleotidyl transferase" evidence="2">
    <location>
        <begin position="11"/>
        <end position="211"/>
    </location>
</feature>
<comment type="similarity">
    <text evidence="1">Belongs to the transferase hexapeptide repeat family.</text>
</comment>
<dbReference type="Gene3D" id="2.160.10.10">
    <property type="entry name" value="Hexapeptide repeat proteins"/>
    <property type="match status" value="1"/>
</dbReference>
<organism evidence="4 5">
    <name type="scientific">Clytia hemisphaerica</name>
    <dbReference type="NCBI Taxonomy" id="252671"/>
    <lineage>
        <taxon>Eukaryota</taxon>
        <taxon>Metazoa</taxon>
        <taxon>Cnidaria</taxon>
        <taxon>Hydrozoa</taxon>
        <taxon>Hydroidolina</taxon>
        <taxon>Leptothecata</taxon>
        <taxon>Obeliida</taxon>
        <taxon>Clytiidae</taxon>
        <taxon>Clytia</taxon>
    </lineage>
</organism>
<dbReference type="Gene3D" id="3.90.550.10">
    <property type="entry name" value="Spore Coat Polysaccharide Biosynthesis Protein SpsA, Chain A"/>
    <property type="match status" value="1"/>
</dbReference>
<dbReference type="GeneID" id="136803450"/>
<evidence type="ECO:0000256" key="1">
    <source>
        <dbReference type="ARBA" id="ARBA00007274"/>
    </source>
</evidence>
<dbReference type="Pfam" id="PF00483">
    <property type="entry name" value="NTP_transferase"/>
    <property type="match status" value="1"/>
</dbReference>
<reference evidence="4" key="1">
    <citation type="submission" date="2021-01" db="UniProtKB">
        <authorList>
            <consortium name="EnsemblMetazoa"/>
        </authorList>
    </citation>
    <scope>IDENTIFICATION</scope>
</reference>
<dbReference type="AlphaFoldDB" id="A0A7M5UPP7"/>
<dbReference type="EnsemblMetazoa" id="CLYHEMT002211.1">
    <property type="protein sequence ID" value="CLYHEMP002211.1"/>
    <property type="gene ID" value="CLYHEMG002211"/>
</dbReference>
<dbReference type="OrthoDB" id="285674at2759"/>
<dbReference type="InterPro" id="IPR056729">
    <property type="entry name" value="GMPPB_C"/>
</dbReference>